<dbReference type="EMBL" id="SSGD01000026">
    <property type="protein sequence ID" value="TXI58373.1"/>
    <property type="molecule type" value="Genomic_DNA"/>
</dbReference>
<gene>
    <name evidence="2" type="ORF">BST15_07915</name>
    <name evidence="3" type="ORF">E6Q54_05800</name>
    <name evidence="1" type="ORF">WR43_03060</name>
</gene>
<dbReference type="EMBL" id="MVHH01000011">
    <property type="protein sequence ID" value="OQZ99365.1"/>
    <property type="molecule type" value="Genomic_DNA"/>
</dbReference>
<dbReference type="OrthoDB" id="4738236at2"/>
<sequence length="82" mass="8790">MVAYSPLHGATPRHPDSETNLLVPLDHTAAAAKSSIHRVIGVTVTMCTSDSDIELAQAFCSHRIPLEATVMMVSGRRTFALS</sequence>
<comment type="caution">
    <text evidence="1">The sequence shown here is derived from an EMBL/GenBank/DDBJ whole genome shotgun (WGS) entry which is preliminary data.</text>
</comment>
<dbReference type="EMBL" id="LASW01000006">
    <property type="protein sequence ID" value="KKC00903.1"/>
    <property type="molecule type" value="Genomic_DNA"/>
</dbReference>
<protein>
    <submittedName>
        <fullName evidence="1">Uncharacterized protein</fullName>
    </submittedName>
</protein>
<evidence type="ECO:0000313" key="5">
    <source>
        <dbReference type="Proteomes" id="UP000192327"/>
    </source>
</evidence>
<reference evidence="3 6" key="4">
    <citation type="submission" date="2018-09" db="EMBL/GenBank/DDBJ databases">
        <title>Metagenome Assembled Genomes from an Advanced Water Purification Facility.</title>
        <authorList>
            <person name="Stamps B.W."/>
            <person name="Spear J.R."/>
        </authorList>
    </citation>
    <scope>NUCLEOTIDE SEQUENCE [LARGE SCALE GENOMIC DNA]</scope>
    <source>
        <strain evidence="3">Bin_29_2</strain>
    </source>
</reference>
<evidence type="ECO:0000313" key="4">
    <source>
        <dbReference type="Proteomes" id="UP000034416"/>
    </source>
</evidence>
<evidence type="ECO:0000313" key="3">
    <source>
        <dbReference type="EMBL" id="TXI58373.1"/>
    </source>
</evidence>
<dbReference type="GeneID" id="29696831"/>
<accession>A0A0F5N3R1</accession>
<evidence type="ECO:0000313" key="2">
    <source>
        <dbReference type="EMBL" id="OQZ99365.1"/>
    </source>
</evidence>
<dbReference type="Proteomes" id="UP000321797">
    <property type="component" value="Unassembled WGS sequence"/>
</dbReference>
<reference evidence="2 5" key="3">
    <citation type="submission" date="2016-12" db="EMBL/GenBank/DDBJ databases">
        <title>The new phylogeny of genus Mycobacterium.</title>
        <authorList>
            <person name="Tortoli E."/>
            <person name="Trovato A."/>
            <person name="Cirillo D.M."/>
        </authorList>
    </citation>
    <scope>NUCLEOTIDE SEQUENCE [LARGE SCALE GENOMIC DNA]</scope>
    <source>
        <strain evidence="2 5">DSM 44942</strain>
    </source>
</reference>
<dbReference type="PATRIC" id="fig|342002.3.peg.1077"/>
<dbReference type="AlphaFoldDB" id="A0A0F5N3R1"/>
<dbReference type="RefSeq" id="WP_023363451.1">
    <property type="nucleotide sequence ID" value="NZ_JACKUJ010000017.1"/>
</dbReference>
<evidence type="ECO:0000313" key="6">
    <source>
        <dbReference type="Proteomes" id="UP000321797"/>
    </source>
</evidence>
<name>A0A0F5N3R1_9MYCO</name>
<keyword evidence="5" id="KW-1185">Reference proteome</keyword>
<reference evidence="4" key="1">
    <citation type="submission" date="2015-04" db="EMBL/GenBank/DDBJ databases">
        <title>Genome sequence of Mycobacterium arupense GUC1.</title>
        <authorList>
            <person name="Greninger A.L."/>
            <person name="Cunningham G."/>
            <person name="Chiu C.Y."/>
            <person name="Miller S."/>
        </authorList>
    </citation>
    <scope>NUCLEOTIDE SEQUENCE [LARGE SCALE GENOMIC DNA]</scope>
    <source>
        <strain evidence="4">GUC1</strain>
    </source>
</reference>
<evidence type="ECO:0000313" key="1">
    <source>
        <dbReference type="EMBL" id="KKC00903.1"/>
    </source>
</evidence>
<dbReference type="Proteomes" id="UP000034416">
    <property type="component" value="Unassembled WGS sequence"/>
</dbReference>
<organism evidence="1 4">
    <name type="scientific">Mycolicibacter arupensis</name>
    <dbReference type="NCBI Taxonomy" id="342002"/>
    <lineage>
        <taxon>Bacteria</taxon>
        <taxon>Bacillati</taxon>
        <taxon>Actinomycetota</taxon>
        <taxon>Actinomycetes</taxon>
        <taxon>Mycobacteriales</taxon>
        <taxon>Mycobacteriaceae</taxon>
        <taxon>Mycolicibacter</taxon>
    </lineage>
</organism>
<dbReference type="Proteomes" id="UP000192327">
    <property type="component" value="Unassembled WGS sequence"/>
</dbReference>
<proteinExistence type="predicted"/>
<reference evidence="1" key="2">
    <citation type="submission" date="2015-04" db="EMBL/GenBank/DDBJ databases">
        <title>Genome sequence of Mycobacterium arupense strain GUC1.</title>
        <authorList>
            <person name="Greninger A.L."/>
            <person name="Cunningham G."/>
            <person name="Chiu C.Y."/>
            <person name="Miller S."/>
        </authorList>
    </citation>
    <scope>NUCLEOTIDE SEQUENCE</scope>
    <source>
        <strain evidence="1">GUC1</strain>
    </source>
</reference>